<proteinExistence type="predicted"/>
<evidence type="ECO:0000313" key="1">
    <source>
        <dbReference type="EMBL" id="KAJ3496613.1"/>
    </source>
</evidence>
<accession>A0ACC1R3B6</accession>
<comment type="caution">
    <text evidence="1">The sequence shown here is derived from an EMBL/GenBank/DDBJ whole genome shotgun (WGS) entry which is preliminary data.</text>
</comment>
<keyword evidence="2" id="KW-1185">Reference proteome</keyword>
<dbReference type="EMBL" id="JANAKD010000175">
    <property type="protein sequence ID" value="KAJ3496613.1"/>
    <property type="molecule type" value="Genomic_DNA"/>
</dbReference>
<evidence type="ECO:0000313" key="2">
    <source>
        <dbReference type="Proteomes" id="UP001148737"/>
    </source>
</evidence>
<name>A0ACC1R3B6_9HYPO</name>
<organism evidence="1 2">
    <name type="scientific">Lecanicillium saksenae</name>
    <dbReference type="NCBI Taxonomy" id="468837"/>
    <lineage>
        <taxon>Eukaryota</taxon>
        <taxon>Fungi</taxon>
        <taxon>Dikarya</taxon>
        <taxon>Ascomycota</taxon>
        <taxon>Pezizomycotina</taxon>
        <taxon>Sordariomycetes</taxon>
        <taxon>Hypocreomycetidae</taxon>
        <taxon>Hypocreales</taxon>
        <taxon>Cordycipitaceae</taxon>
        <taxon>Lecanicillium</taxon>
    </lineage>
</organism>
<reference evidence="1" key="1">
    <citation type="submission" date="2022-07" db="EMBL/GenBank/DDBJ databases">
        <title>Genome Sequence of Lecanicillium saksenae.</title>
        <authorList>
            <person name="Buettner E."/>
        </authorList>
    </citation>
    <scope>NUCLEOTIDE SEQUENCE</scope>
    <source>
        <strain evidence="1">VT-O1</strain>
    </source>
</reference>
<sequence>MSPDQEADGRPPEWSPDRTMLSRVQFALGQAMSRSVAGRRTDLSRSCGWGSPADVRRKFAQYTGQMLEALRADITEAPEKFHEKAVILRLSSYTAVELTLSSPALRHHFSGLLAAVAAIGGLEKAVETKQLSPIRVTLFLITIVITNTTSPSHDQMAAESYFTNRDIDSYYGWILFTGMPCPTNLFISIRDINQLRRKVASSELGCAEVRSAAREILASVTEFDPDSWTERCELPPGDLARWVASMYQSATRLYCLMSLAVPAGLPFSTQHRIATAKALLGIIIQVVNRAGYVLATTWPLMVAGASLGGTPRSEHAGVDRLLGRVREADCASDGVFLGHECLRRFWASGKTGWDDCFTTWYATVP</sequence>
<dbReference type="Proteomes" id="UP001148737">
    <property type="component" value="Unassembled WGS sequence"/>
</dbReference>
<gene>
    <name evidence="1" type="ORF">NLG97_g2530</name>
</gene>
<protein>
    <submittedName>
        <fullName evidence="1">Uncharacterized protein</fullName>
    </submittedName>
</protein>